<dbReference type="RefSeq" id="WP_144866058.1">
    <property type="nucleotide sequence ID" value="NZ_LR213803.1"/>
</dbReference>
<dbReference type="InterPro" id="IPR024983">
    <property type="entry name" value="CHAT_dom"/>
</dbReference>
<dbReference type="AlphaFoldDB" id="A0A563VXV4"/>
<accession>A0A563VXV4</accession>
<dbReference type="Pfam" id="PF12770">
    <property type="entry name" value="CHAT"/>
    <property type="match status" value="1"/>
</dbReference>
<feature type="domain" description="CHAT" evidence="1">
    <location>
        <begin position="620"/>
        <end position="891"/>
    </location>
</feature>
<reference evidence="2 3" key="1">
    <citation type="submission" date="2019-01" db="EMBL/GenBank/DDBJ databases">
        <authorList>
            <person name="Brito A."/>
        </authorList>
    </citation>
    <scope>NUCLEOTIDE SEQUENCE [LARGE SCALE GENOMIC DNA]</scope>
    <source>
        <strain evidence="2">1</strain>
    </source>
</reference>
<evidence type="ECO:0000313" key="3">
    <source>
        <dbReference type="Proteomes" id="UP000320055"/>
    </source>
</evidence>
<dbReference type="PANTHER" id="PTHR10098">
    <property type="entry name" value="RAPSYN-RELATED"/>
    <property type="match status" value="1"/>
</dbReference>
<keyword evidence="3" id="KW-1185">Reference proteome</keyword>
<evidence type="ECO:0000259" key="1">
    <source>
        <dbReference type="Pfam" id="PF12770"/>
    </source>
</evidence>
<dbReference type="Proteomes" id="UP000320055">
    <property type="component" value="Unassembled WGS sequence"/>
</dbReference>
<organism evidence="2 3">
    <name type="scientific">Hyella patelloides LEGE 07179</name>
    <dbReference type="NCBI Taxonomy" id="945734"/>
    <lineage>
        <taxon>Bacteria</taxon>
        <taxon>Bacillati</taxon>
        <taxon>Cyanobacteriota</taxon>
        <taxon>Cyanophyceae</taxon>
        <taxon>Pleurocapsales</taxon>
        <taxon>Hyellaceae</taxon>
        <taxon>Hyella</taxon>
    </lineage>
</organism>
<evidence type="ECO:0000313" key="2">
    <source>
        <dbReference type="EMBL" id="VEP16284.1"/>
    </source>
</evidence>
<dbReference type="InterPro" id="IPR011990">
    <property type="entry name" value="TPR-like_helical_dom_sf"/>
</dbReference>
<protein>
    <recommendedName>
        <fullName evidence="1">CHAT domain-containing protein</fullName>
    </recommendedName>
</protein>
<name>A0A563VXV4_9CYAN</name>
<dbReference type="InterPro" id="IPR019734">
    <property type="entry name" value="TPR_rpt"/>
</dbReference>
<dbReference type="Gene3D" id="1.25.40.10">
    <property type="entry name" value="Tetratricopeptide repeat domain"/>
    <property type="match status" value="2"/>
</dbReference>
<gene>
    <name evidence="2" type="ORF">H1P_430012</name>
</gene>
<dbReference type="Pfam" id="PF13181">
    <property type="entry name" value="TPR_8"/>
    <property type="match status" value="1"/>
</dbReference>
<dbReference type="EMBL" id="CAACVJ010000368">
    <property type="protein sequence ID" value="VEP16284.1"/>
    <property type="molecule type" value="Genomic_DNA"/>
</dbReference>
<sequence>MKRCWQLIIISLLGFILSLAFGSFVSSETNGISLIQEAQQQYQQGLFKPSLKILQQAEQEFIAHKQTLQQAQTQALISLNEQQLGNWKQAQQVLDYGLALIATEPETTNKQQVLGQLWNAQGHLYLRKGQPKKALATWDKAEMYYQNIADYVGIKGIRLARTQALENLGFYRRACNNMLDIFSAENRDCQQLTNEELEFILKSVSEQSNTLQIEALSSLANSLMLLGKLDKAQQTIEQSQTIFGQRNLQSSLLSNKISFTAANIAQARANLAQEREDKPQFVHQQQKAITIYHNILQTTNSQRLRDITEAQINLLNLYIRESKWDLARQIVIQNNLTPSEIPPNYRTLKTQLILARSLTTLKENNVSIPQSWDDIGTLYIKIGQQAHNLENYSLESSALGYLGQLAYEQQLDLNIDPLLQIEQALHLAQSNQAPEIAYRWQWQLGRIYRQQQDIAKALAAYQAAFTTLQDLRSDLVALDREIQFSFRQQVEPIYREYTKLLLQEQKPEIIASADNLKQARDVIEALQLAELDNYFKDACVASQQRNIEEIDPSAAVIYTIVLPGNRQNTADILEVILSLPDGSFHHHEVVITDSQLTNTINQLNNYLLQPDRLNDTNYLSHQVYNWLIQPLETALNSSSSEINTLVFVLDGELQNLPMSSLYDGKQYLLEKYAIAVTPGLRLLNARSSSAKLTALAGGVSQQRANFAALKNVKTELKTINDTLNSQTLLNSQFNSQNFTNTINSQPFSIVHLATHGQFSSNPEQTFIMLWDRQLTIEDLSYLLQNRNLDDSQPINLLVLSACETAKGDNRATLGLAGMSVRTGVSSTLATLWQISDRSTAVMMDRFYEYLSQNPNITKAEALRLAQLDLWKVTQQDWKVPLFWAAYVIVGNWT</sequence>
<dbReference type="OrthoDB" id="580982at2"/>
<dbReference type="SMART" id="SM00028">
    <property type="entry name" value="TPR"/>
    <property type="match status" value="3"/>
</dbReference>
<proteinExistence type="predicted"/>
<dbReference type="PANTHER" id="PTHR10098:SF112">
    <property type="entry name" value="SLR0380 PROTEIN"/>
    <property type="match status" value="1"/>
</dbReference>
<dbReference type="SUPFAM" id="SSF48452">
    <property type="entry name" value="TPR-like"/>
    <property type="match status" value="2"/>
</dbReference>